<accession>L7M9Q9</accession>
<evidence type="ECO:0000313" key="1">
    <source>
        <dbReference type="EMBL" id="JAA60572.1"/>
    </source>
</evidence>
<protein>
    <submittedName>
        <fullName evidence="1">Putative glycine rich protein</fullName>
    </submittedName>
</protein>
<dbReference type="AlphaFoldDB" id="L7M9Q9"/>
<dbReference type="EMBL" id="GACK01004462">
    <property type="protein sequence ID" value="JAA60572.1"/>
    <property type="molecule type" value="mRNA"/>
</dbReference>
<proteinExistence type="evidence at transcript level"/>
<organism evidence="1">
    <name type="scientific">Rhipicephalus pulchellus</name>
    <name type="common">Yellow backed tick</name>
    <name type="synonym">Dermacentor pulchellus</name>
    <dbReference type="NCBI Taxonomy" id="72859"/>
    <lineage>
        <taxon>Eukaryota</taxon>
        <taxon>Metazoa</taxon>
        <taxon>Ecdysozoa</taxon>
        <taxon>Arthropoda</taxon>
        <taxon>Chelicerata</taxon>
        <taxon>Arachnida</taxon>
        <taxon>Acari</taxon>
        <taxon>Parasitiformes</taxon>
        <taxon>Ixodida</taxon>
        <taxon>Ixodoidea</taxon>
        <taxon>Ixodidae</taxon>
        <taxon>Rhipicephalinae</taxon>
        <taxon>Rhipicephalus</taxon>
        <taxon>Rhipicephalus</taxon>
    </lineage>
</organism>
<reference evidence="1" key="2">
    <citation type="journal article" date="2015" name="J. Proteomics">
        <title>Sexual differences in the sialomes of the zebra tick, Rhipicephalus pulchellus.</title>
        <authorList>
            <person name="Tan A.W."/>
            <person name="Francischetti I.M."/>
            <person name="Slovak M."/>
            <person name="Kini R.M."/>
            <person name="Ribeiro J.M."/>
        </authorList>
    </citation>
    <scope>NUCLEOTIDE SEQUENCE</scope>
    <source>
        <tissue evidence="1">Salivary gland</tissue>
    </source>
</reference>
<reference evidence="1" key="1">
    <citation type="submission" date="2012-11" db="EMBL/GenBank/DDBJ databases">
        <authorList>
            <person name="Lucero-Rivera Y.E."/>
            <person name="Tovar-Ramirez D."/>
        </authorList>
    </citation>
    <scope>NUCLEOTIDE SEQUENCE</scope>
    <source>
        <tissue evidence="1">Salivary gland</tissue>
    </source>
</reference>
<sequence>MKAFMVAVLSASGAPGSVKLDLSSAGSGPCLSGGSSLGGSLGSGPSVGLGGGLGGSGLGGANGGFVGAGPSGFGFGGSAPSVCGPGLNLGGSGAGPSVGFAPGRAGPSASGRPGGVTGAVSGRPSGGALEVVEQDLQWVSLLEGLVHLLQVDPAESLVPLADVHPVQHSVYPSFLVSQPMALAPPMATTTLEATDMATTTTVLVASATITAGLAMEAMAMVVPVSITVASLLTVVPGASAVA</sequence>
<name>L7M9Q9_RHIPC</name>